<feature type="region of interest" description="Disordered" evidence="1">
    <location>
        <begin position="584"/>
        <end position="702"/>
    </location>
</feature>
<accession>A0A0F4Z596</accession>
<evidence type="ECO:0000256" key="1">
    <source>
        <dbReference type="SAM" id="MobiDB-lite"/>
    </source>
</evidence>
<feature type="compositionally biased region" description="Polar residues" evidence="1">
    <location>
        <begin position="536"/>
        <end position="552"/>
    </location>
</feature>
<dbReference type="Pfam" id="PF02845">
    <property type="entry name" value="CUE"/>
    <property type="match status" value="1"/>
</dbReference>
<proteinExistence type="predicted"/>
<dbReference type="PANTHER" id="PTHR21494:SF0">
    <property type="entry name" value="ACTIVATING SIGNAL COINTEGRATOR 1 COMPLEX SUBUNIT 2"/>
    <property type="match status" value="1"/>
</dbReference>
<dbReference type="InterPro" id="IPR052586">
    <property type="entry name" value="ASCC2"/>
</dbReference>
<dbReference type="SMART" id="SM00546">
    <property type="entry name" value="CUE"/>
    <property type="match status" value="1"/>
</dbReference>
<feature type="compositionally biased region" description="Gly residues" evidence="1">
    <location>
        <begin position="670"/>
        <end position="680"/>
    </location>
</feature>
<evidence type="ECO:0000259" key="2">
    <source>
        <dbReference type="PROSITE" id="PS51140"/>
    </source>
</evidence>
<dbReference type="PROSITE" id="PS51140">
    <property type="entry name" value="CUE"/>
    <property type="match status" value="1"/>
</dbReference>
<dbReference type="InterPro" id="IPR041800">
    <property type="entry name" value="ASCC2_CUE"/>
</dbReference>
<dbReference type="GeneID" id="25312523"/>
<protein>
    <submittedName>
        <fullName evidence="3">CUE domain protein</fullName>
    </submittedName>
</protein>
<organism evidence="3 4">
    <name type="scientific">Rasamsonia emersonii (strain ATCC 16479 / CBS 393.64 / IMI 116815)</name>
    <dbReference type="NCBI Taxonomy" id="1408163"/>
    <lineage>
        <taxon>Eukaryota</taxon>
        <taxon>Fungi</taxon>
        <taxon>Dikarya</taxon>
        <taxon>Ascomycota</taxon>
        <taxon>Pezizomycotina</taxon>
        <taxon>Eurotiomycetes</taxon>
        <taxon>Eurotiomycetidae</taxon>
        <taxon>Eurotiales</taxon>
        <taxon>Trichocomaceae</taxon>
        <taxon>Rasamsonia</taxon>
    </lineage>
</organism>
<dbReference type="OrthoDB" id="5577209at2759"/>
<keyword evidence="4" id="KW-1185">Reference proteome</keyword>
<feature type="region of interest" description="Disordered" evidence="1">
    <location>
        <begin position="533"/>
        <end position="562"/>
    </location>
</feature>
<dbReference type="Gene3D" id="1.10.8.10">
    <property type="entry name" value="DNA helicase RuvA subunit, C-terminal domain"/>
    <property type="match status" value="1"/>
</dbReference>
<feature type="compositionally biased region" description="Gly residues" evidence="1">
    <location>
        <begin position="641"/>
        <end position="662"/>
    </location>
</feature>
<dbReference type="Proteomes" id="UP000053958">
    <property type="component" value="Unassembled WGS sequence"/>
</dbReference>
<feature type="compositionally biased region" description="Gly residues" evidence="1">
    <location>
        <begin position="592"/>
        <end position="601"/>
    </location>
</feature>
<comment type="caution">
    <text evidence="3">The sequence shown here is derived from an EMBL/GenBank/DDBJ whole genome shotgun (WGS) entry which is preliminary data.</text>
</comment>
<evidence type="ECO:0000313" key="4">
    <source>
        <dbReference type="Proteomes" id="UP000053958"/>
    </source>
</evidence>
<feature type="region of interest" description="Disordered" evidence="1">
    <location>
        <begin position="401"/>
        <end position="422"/>
    </location>
</feature>
<feature type="region of interest" description="Disordered" evidence="1">
    <location>
        <begin position="497"/>
        <end position="521"/>
    </location>
</feature>
<dbReference type="AlphaFoldDB" id="A0A0F4Z596"/>
<feature type="compositionally biased region" description="Acidic residues" evidence="1">
    <location>
        <begin position="623"/>
        <end position="637"/>
    </location>
</feature>
<dbReference type="InterPro" id="IPR003892">
    <property type="entry name" value="CUE"/>
</dbReference>
<dbReference type="SUPFAM" id="SSF46934">
    <property type="entry name" value="UBA-like"/>
    <property type="match status" value="1"/>
</dbReference>
<dbReference type="EMBL" id="LASV01000019">
    <property type="protein sequence ID" value="KKA25515.1"/>
    <property type="molecule type" value="Genomic_DNA"/>
</dbReference>
<feature type="compositionally biased region" description="Basic residues" evidence="1">
    <location>
        <begin position="681"/>
        <end position="695"/>
    </location>
</feature>
<dbReference type="PANTHER" id="PTHR21494">
    <property type="entry name" value="ACTIVATING SIGNAL COINTEGRATOR 1 COMPLEX SUBUNIT 2 ASC-1 COMPLEX SUBUNIT P100"/>
    <property type="match status" value="1"/>
</dbReference>
<gene>
    <name evidence="3" type="ORF">T310_0469</name>
</gene>
<dbReference type="GO" id="GO:0043130">
    <property type="term" value="F:ubiquitin binding"/>
    <property type="evidence" value="ECO:0007669"/>
    <property type="project" value="InterPro"/>
</dbReference>
<feature type="domain" description="CUE" evidence="2">
    <location>
        <begin position="334"/>
        <end position="377"/>
    </location>
</feature>
<dbReference type="CDD" id="cd14364">
    <property type="entry name" value="CUE_ASCC2"/>
    <property type="match status" value="1"/>
</dbReference>
<reference evidence="3 4" key="1">
    <citation type="submission" date="2015-04" db="EMBL/GenBank/DDBJ databases">
        <authorList>
            <person name="Heijne W.H."/>
            <person name="Fedorova N.D."/>
            <person name="Nierman W.C."/>
            <person name="Vollebregt A.W."/>
            <person name="Zhao Z."/>
            <person name="Wu L."/>
            <person name="Kumar M."/>
            <person name="Stam H."/>
            <person name="van den Berg M.A."/>
            <person name="Pel H.J."/>
        </authorList>
    </citation>
    <scope>NUCLEOTIDE SEQUENCE [LARGE SCALE GENOMIC DNA]</scope>
    <source>
        <strain evidence="3 4">CBS 393.64</strain>
    </source>
</reference>
<name>A0A0F4Z596_RASE3</name>
<feature type="compositionally biased region" description="Pro residues" evidence="1">
    <location>
        <begin position="405"/>
        <end position="420"/>
    </location>
</feature>
<dbReference type="RefSeq" id="XP_013332127.1">
    <property type="nucleotide sequence ID" value="XM_013476673.1"/>
</dbReference>
<sequence length="702" mass="76225">MELPPLAPVPPSPVRNHIPNEEWEACLDAWIALTELRLRISAKEFGECAAKDAFYASFLSSYFQQMAASNDPRLHAGQKARNLRRLNFLLTKRLLLEVSPTSPELLDWKFLGDLSICYHSSSAFRAVISEVWARYQETITSSLDSGKSAIMKQLSASASLTASDLLFHIRRLTVLASALPAAGHVLMTGSDFLDAIYDAYKSKAHKSDGEALRSALIAIAYVGLTSLLKGPKPNLSLLLDHLFTLKVAAGVDTPDAKKEPVLLSDLVCSTDMLTRMERYLISFPQRRGQDLVATLRAYQRETKPLHNRYQKHKRKDKGKGRAHDGVVEGEFHAHKMSLITQIQDLFPDLGSGYLARLLDFYDDNVETVIAHLLDGSLPPELQSLDKSEQLPDAQLVSHDVMEPRPTSPEVPPPPPPPLPSEPTFTRRINLDDDEIVEAARSGDAGRKVHFGRANAELTADAMLADRSQHAANKAAILSALATFDSDDDERDDTYDVADVGGTVDSVPTGTDAEAEQVRRDRAEETEMTLFRAYKSNPEQFARNSATRRSQPRTALKRETGMTDEAIEGWALMLERDPKRKSRLEAKLALEAGGRGGGGGAGAVAQPELPSTSYRRPNPKDAEADTETTGEEEAEETSDGAAAGGRGRGGGGGPARGRGGGGRGRGDGRGGRGGSRGGGRGKANHHRRDQHAKKMARAGALPG</sequence>
<evidence type="ECO:0000313" key="3">
    <source>
        <dbReference type="EMBL" id="KKA25515.1"/>
    </source>
</evidence>
<dbReference type="InterPro" id="IPR009060">
    <property type="entry name" value="UBA-like_sf"/>
</dbReference>